<evidence type="ECO:0000259" key="12">
    <source>
        <dbReference type="PROSITE" id="PS50929"/>
    </source>
</evidence>
<dbReference type="PROSITE" id="PS50893">
    <property type="entry name" value="ABC_TRANSPORTER_2"/>
    <property type="match status" value="1"/>
</dbReference>
<dbReference type="SUPFAM" id="SSF90123">
    <property type="entry name" value="ABC transporter transmembrane region"/>
    <property type="match status" value="1"/>
</dbReference>
<evidence type="ECO:0000256" key="8">
    <source>
        <dbReference type="ARBA" id="ARBA00023136"/>
    </source>
</evidence>
<comment type="similarity">
    <text evidence="2">Belongs to the ABC transporter superfamily. ABCB family. Mitochondrial peptide exporter (TC 3.A.1.212) subfamily.</text>
</comment>
<feature type="transmembrane region" description="Helical" evidence="10">
    <location>
        <begin position="268"/>
        <end position="285"/>
    </location>
</feature>
<dbReference type="PANTHER" id="PTHR43394">
    <property type="entry name" value="ATP-DEPENDENT PERMEASE MDL1, MITOCHONDRIAL"/>
    <property type="match status" value="1"/>
</dbReference>
<evidence type="ECO:0000256" key="6">
    <source>
        <dbReference type="ARBA" id="ARBA00022840"/>
    </source>
</evidence>
<proteinExistence type="inferred from homology"/>
<evidence type="ECO:0000259" key="11">
    <source>
        <dbReference type="PROSITE" id="PS50893"/>
    </source>
</evidence>
<evidence type="ECO:0000256" key="9">
    <source>
        <dbReference type="SAM" id="MobiDB-lite"/>
    </source>
</evidence>
<evidence type="ECO:0000256" key="7">
    <source>
        <dbReference type="ARBA" id="ARBA00022989"/>
    </source>
</evidence>
<dbReference type="Gene3D" id="3.40.50.300">
    <property type="entry name" value="P-loop containing nucleotide triphosphate hydrolases"/>
    <property type="match status" value="1"/>
</dbReference>
<dbReference type="PROSITE" id="PS00211">
    <property type="entry name" value="ABC_TRANSPORTER_1"/>
    <property type="match status" value="1"/>
</dbReference>
<dbReference type="InterPro" id="IPR017871">
    <property type="entry name" value="ABC_transporter-like_CS"/>
</dbReference>
<dbReference type="Pfam" id="PF00005">
    <property type="entry name" value="ABC_tran"/>
    <property type="match status" value="1"/>
</dbReference>
<dbReference type="PANTHER" id="PTHR43394:SF1">
    <property type="entry name" value="ATP-BINDING CASSETTE SUB-FAMILY B MEMBER 10, MITOCHONDRIAL"/>
    <property type="match status" value="1"/>
</dbReference>
<dbReference type="PROSITE" id="PS50929">
    <property type="entry name" value="ABC_TM1F"/>
    <property type="match status" value="1"/>
</dbReference>
<feature type="compositionally biased region" description="Low complexity" evidence="9">
    <location>
        <begin position="73"/>
        <end position="90"/>
    </location>
</feature>
<dbReference type="GO" id="GO:0015421">
    <property type="term" value="F:ABC-type oligopeptide transporter activity"/>
    <property type="evidence" value="ECO:0007669"/>
    <property type="project" value="TreeGrafter"/>
</dbReference>
<keyword evidence="7 10" id="KW-1133">Transmembrane helix</keyword>
<dbReference type="InterPro" id="IPR003439">
    <property type="entry name" value="ABC_transporter-like_ATP-bd"/>
</dbReference>
<evidence type="ECO:0000256" key="3">
    <source>
        <dbReference type="ARBA" id="ARBA00022448"/>
    </source>
</evidence>
<feature type="transmembrane region" description="Helical" evidence="10">
    <location>
        <begin position="110"/>
        <end position="131"/>
    </location>
</feature>
<dbReference type="GO" id="GO:0090374">
    <property type="term" value="P:oligopeptide export from mitochondrion"/>
    <property type="evidence" value="ECO:0007669"/>
    <property type="project" value="TreeGrafter"/>
</dbReference>
<evidence type="ECO:0000313" key="13">
    <source>
        <dbReference type="EMBL" id="KAH3687672.1"/>
    </source>
</evidence>
<keyword evidence="4 10" id="KW-0812">Transmembrane</keyword>
<dbReference type="SMART" id="SM00382">
    <property type="entry name" value="AAA"/>
    <property type="match status" value="1"/>
</dbReference>
<evidence type="ECO:0000256" key="10">
    <source>
        <dbReference type="SAM" id="Phobius"/>
    </source>
</evidence>
<comment type="subcellular location">
    <subcellularLocation>
        <location evidence="1">Membrane</location>
        <topology evidence="1">Multi-pass membrane protein</topology>
    </subcellularLocation>
</comment>
<dbReference type="GO" id="GO:0016887">
    <property type="term" value="F:ATP hydrolysis activity"/>
    <property type="evidence" value="ECO:0007669"/>
    <property type="project" value="InterPro"/>
</dbReference>
<dbReference type="EMBL" id="JAEUBG010000674">
    <property type="protein sequence ID" value="KAH3687672.1"/>
    <property type="molecule type" value="Genomic_DNA"/>
</dbReference>
<dbReference type="CDD" id="cd18573">
    <property type="entry name" value="ABC_6TM_ABCB10_like"/>
    <property type="match status" value="1"/>
</dbReference>
<sequence>MGSRPLISLTTYSPLNLLGARLSRITVNTYSAVNFHQRYVSSSSKANTHSWITPGSSNLRSKSFLLPQIRHQSTSSTAKPPPSTTTTKSSSTTKDLLKLLKLARPERTPLIIALLLLLITSSISMSIPLIIGKFLDTGSTTTLDEDGKEITTFTDSEIYGLSMTQFFSVITGVFIIGAIANSGRVIILKTIGERLVARLRTKTLKSSLEQDSAYLDTQKVGDLISRLSSDASIVSKSITANVSDGLRALISGTVGISMMSFVSWKLTGIMLLLTPPLGVMAFFYGRKIRNLSKQLQTSVGELTKVAEEQLNATRTIQAYGGERLEVKKYSTAVRDVFQIGFKEAYTSGAFYGITGFIANIGLITLLGIGSSMIKNGSLTVGELSSFMMYAVYTGSSMFGLSNFYSELMKGSGAASRIFELNERKSQIPVTQGIKPTLKDLSSSIVFQNVKFTYPTRPTIPVFNDLNLYINPGEHICIVGPSGSGKSTIASLLLRFYDPVSGTVKLNSQDLKSFNLRSYRQQIGYVQQEPSLFSGSILENITYNIPEYKDSDLQAALTQSNALKFINEFPDGLSTLVGPKGAQLSGGQKQRISLARSLLLNPKLLILDESTSALDTNSERIIAETLNQRCEEQGLTVVSIAHRLSTIKFSSRVIVLGKDAVGVVETGPFDQLYADPNSELRLLLAKNEEGDSGKATNSEKSLQELELDVQEQESIERDIDERVKKDLSLNQ</sequence>
<evidence type="ECO:0000313" key="14">
    <source>
        <dbReference type="Proteomes" id="UP000774326"/>
    </source>
</evidence>
<keyword evidence="6" id="KW-0067">ATP-binding</keyword>
<dbReference type="SUPFAM" id="SSF52540">
    <property type="entry name" value="P-loop containing nucleoside triphosphate hydrolases"/>
    <property type="match status" value="1"/>
</dbReference>
<dbReference type="Pfam" id="PF00664">
    <property type="entry name" value="ABC_membrane"/>
    <property type="match status" value="1"/>
</dbReference>
<dbReference type="GO" id="GO:0005743">
    <property type="term" value="C:mitochondrial inner membrane"/>
    <property type="evidence" value="ECO:0007669"/>
    <property type="project" value="TreeGrafter"/>
</dbReference>
<dbReference type="InterPro" id="IPR027417">
    <property type="entry name" value="P-loop_NTPase"/>
</dbReference>
<dbReference type="FunFam" id="3.40.50.300:FF:000218">
    <property type="entry name" value="Multidrug ABC transporter ATP-binding protein"/>
    <property type="match status" value="1"/>
</dbReference>
<feature type="region of interest" description="Disordered" evidence="9">
    <location>
        <begin position="70"/>
        <end position="90"/>
    </location>
</feature>
<dbReference type="Gene3D" id="1.20.1560.10">
    <property type="entry name" value="ABC transporter type 1, transmembrane domain"/>
    <property type="match status" value="1"/>
</dbReference>
<protein>
    <submittedName>
        <fullName evidence="13">Uncharacterized protein</fullName>
    </submittedName>
</protein>
<feature type="transmembrane region" description="Helical" evidence="10">
    <location>
        <begin position="158"/>
        <end position="180"/>
    </location>
</feature>
<dbReference type="OrthoDB" id="6500128at2759"/>
<dbReference type="InterPro" id="IPR039421">
    <property type="entry name" value="Type_1_exporter"/>
</dbReference>
<name>A0A9P8QDQ4_WICPI</name>
<feature type="transmembrane region" description="Helical" evidence="10">
    <location>
        <begin position="385"/>
        <end position="404"/>
    </location>
</feature>
<reference evidence="13" key="2">
    <citation type="submission" date="2021-01" db="EMBL/GenBank/DDBJ databases">
        <authorList>
            <person name="Schikora-Tamarit M.A."/>
        </authorList>
    </citation>
    <scope>NUCLEOTIDE SEQUENCE</scope>
    <source>
        <strain evidence="13">CBS2887</strain>
    </source>
</reference>
<accession>A0A9P8QDQ4</accession>
<keyword evidence="14" id="KW-1185">Reference proteome</keyword>
<dbReference type="InterPro" id="IPR036640">
    <property type="entry name" value="ABC1_TM_sf"/>
</dbReference>
<feature type="transmembrane region" description="Helical" evidence="10">
    <location>
        <begin position="349"/>
        <end position="373"/>
    </location>
</feature>
<dbReference type="GO" id="GO:0005524">
    <property type="term" value="F:ATP binding"/>
    <property type="evidence" value="ECO:0007669"/>
    <property type="project" value="UniProtKB-KW"/>
</dbReference>
<dbReference type="InterPro" id="IPR011527">
    <property type="entry name" value="ABC1_TM_dom"/>
</dbReference>
<comment type="caution">
    <text evidence="13">The sequence shown here is derived from an EMBL/GenBank/DDBJ whole genome shotgun (WGS) entry which is preliminary data.</text>
</comment>
<reference evidence="13" key="1">
    <citation type="journal article" date="2021" name="Open Biol.">
        <title>Shared evolutionary footprints suggest mitochondrial oxidative damage underlies multiple complex I losses in fungi.</title>
        <authorList>
            <person name="Schikora-Tamarit M.A."/>
            <person name="Marcet-Houben M."/>
            <person name="Nosek J."/>
            <person name="Gabaldon T."/>
        </authorList>
    </citation>
    <scope>NUCLEOTIDE SEQUENCE</scope>
    <source>
        <strain evidence="13">CBS2887</strain>
    </source>
</reference>
<feature type="region of interest" description="Disordered" evidence="9">
    <location>
        <begin position="687"/>
        <end position="708"/>
    </location>
</feature>
<keyword evidence="8 10" id="KW-0472">Membrane</keyword>
<dbReference type="Proteomes" id="UP000774326">
    <property type="component" value="Unassembled WGS sequence"/>
</dbReference>
<evidence type="ECO:0000256" key="2">
    <source>
        <dbReference type="ARBA" id="ARBA00005580"/>
    </source>
</evidence>
<dbReference type="InterPro" id="IPR003593">
    <property type="entry name" value="AAA+_ATPase"/>
</dbReference>
<keyword evidence="3" id="KW-0813">Transport</keyword>
<keyword evidence="5" id="KW-0547">Nucleotide-binding</keyword>
<evidence type="ECO:0000256" key="1">
    <source>
        <dbReference type="ARBA" id="ARBA00004141"/>
    </source>
</evidence>
<dbReference type="FunFam" id="1.20.1560.10:FF:000058">
    <property type="entry name" value="ABC transporter B family member 25"/>
    <property type="match status" value="1"/>
</dbReference>
<evidence type="ECO:0000256" key="5">
    <source>
        <dbReference type="ARBA" id="ARBA00022741"/>
    </source>
</evidence>
<evidence type="ECO:0000256" key="4">
    <source>
        <dbReference type="ARBA" id="ARBA00022692"/>
    </source>
</evidence>
<dbReference type="AlphaFoldDB" id="A0A9P8QDQ4"/>
<feature type="domain" description="ABC transporter" evidence="11">
    <location>
        <begin position="444"/>
        <end position="684"/>
    </location>
</feature>
<organism evidence="13 14">
    <name type="scientific">Wickerhamomyces pijperi</name>
    <name type="common">Yeast</name>
    <name type="synonym">Pichia pijperi</name>
    <dbReference type="NCBI Taxonomy" id="599730"/>
    <lineage>
        <taxon>Eukaryota</taxon>
        <taxon>Fungi</taxon>
        <taxon>Dikarya</taxon>
        <taxon>Ascomycota</taxon>
        <taxon>Saccharomycotina</taxon>
        <taxon>Saccharomycetes</taxon>
        <taxon>Phaffomycetales</taxon>
        <taxon>Wickerhamomycetaceae</taxon>
        <taxon>Wickerhamomyces</taxon>
    </lineage>
</organism>
<feature type="domain" description="ABC transmembrane type-1" evidence="12">
    <location>
        <begin position="111"/>
        <end position="409"/>
    </location>
</feature>
<gene>
    <name evidence="13" type="ORF">WICPIJ_001342</name>
</gene>